<feature type="compositionally biased region" description="Basic residues" evidence="4">
    <location>
        <begin position="545"/>
        <end position="570"/>
    </location>
</feature>
<feature type="compositionally biased region" description="Low complexity" evidence="4">
    <location>
        <begin position="651"/>
        <end position="664"/>
    </location>
</feature>
<dbReference type="Gene3D" id="3.30.70.330">
    <property type="match status" value="2"/>
</dbReference>
<comment type="caution">
    <text evidence="6">The sequence shown here is derived from an EMBL/GenBank/DDBJ whole genome shotgun (WGS) entry which is preliminary data.</text>
</comment>
<proteinExistence type="predicted"/>
<dbReference type="Pfam" id="PF00076">
    <property type="entry name" value="RRM_1"/>
    <property type="match status" value="2"/>
</dbReference>
<dbReference type="InterPro" id="IPR035979">
    <property type="entry name" value="RBD_domain_sf"/>
</dbReference>
<dbReference type="InterPro" id="IPR012677">
    <property type="entry name" value="Nucleotide-bd_a/b_plait_sf"/>
</dbReference>
<evidence type="ECO:0000313" key="7">
    <source>
        <dbReference type="Proteomes" id="UP001642464"/>
    </source>
</evidence>
<evidence type="ECO:0000259" key="5">
    <source>
        <dbReference type="PROSITE" id="PS50102"/>
    </source>
</evidence>
<evidence type="ECO:0000256" key="2">
    <source>
        <dbReference type="ARBA" id="ARBA00022884"/>
    </source>
</evidence>
<feature type="compositionally biased region" description="Basic and acidic residues" evidence="4">
    <location>
        <begin position="149"/>
        <end position="164"/>
    </location>
</feature>
<dbReference type="PROSITE" id="PS50102">
    <property type="entry name" value="RRM"/>
    <property type="match status" value="2"/>
</dbReference>
<accession>A0ABP0QGC1</accession>
<dbReference type="Proteomes" id="UP001642464">
    <property type="component" value="Unassembled WGS sequence"/>
</dbReference>
<feature type="compositionally biased region" description="Basic and acidic residues" evidence="4">
    <location>
        <begin position="574"/>
        <end position="587"/>
    </location>
</feature>
<organism evidence="6 7">
    <name type="scientific">Durusdinium trenchii</name>
    <dbReference type="NCBI Taxonomy" id="1381693"/>
    <lineage>
        <taxon>Eukaryota</taxon>
        <taxon>Sar</taxon>
        <taxon>Alveolata</taxon>
        <taxon>Dinophyceae</taxon>
        <taxon>Suessiales</taxon>
        <taxon>Symbiodiniaceae</taxon>
        <taxon>Durusdinium</taxon>
    </lineage>
</organism>
<feature type="domain" description="RRM" evidence="5">
    <location>
        <begin position="3"/>
        <end position="89"/>
    </location>
</feature>
<dbReference type="CDD" id="cd00590">
    <property type="entry name" value="RRM_SF"/>
    <property type="match status" value="2"/>
</dbReference>
<keyword evidence="2 3" id="KW-0694">RNA-binding</keyword>
<name>A0ABP0QGC1_9DINO</name>
<evidence type="ECO:0000256" key="3">
    <source>
        <dbReference type="PROSITE-ProRule" id="PRU00176"/>
    </source>
</evidence>
<feature type="compositionally biased region" description="Basic and acidic residues" evidence="4">
    <location>
        <begin position="209"/>
        <end position="221"/>
    </location>
</feature>
<feature type="compositionally biased region" description="Basic and acidic residues" evidence="4">
    <location>
        <begin position="352"/>
        <end position="364"/>
    </location>
</feature>
<dbReference type="SUPFAM" id="SSF54928">
    <property type="entry name" value="RNA-binding domain, RBD"/>
    <property type="match status" value="2"/>
</dbReference>
<feature type="compositionally biased region" description="Low complexity" evidence="4">
    <location>
        <begin position="367"/>
        <end position="382"/>
    </location>
</feature>
<feature type="compositionally biased region" description="Basic and acidic residues" evidence="4">
    <location>
        <begin position="173"/>
        <end position="199"/>
    </location>
</feature>
<dbReference type="EMBL" id="CAXAMM010039451">
    <property type="protein sequence ID" value="CAK9086515.1"/>
    <property type="molecule type" value="Genomic_DNA"/>
</dbReference>
<evidence type="ECO:0000256" key="4">
    <source>
        <dbReference type="SAM" id="MobiDB-lite"/>
    </source>
</evidence>
<dbReference type="PANTHER" id="PTHR24012">
    <property type="entry name" value="RNA BINDING PROTEIN"/>
    <property type="match status" value="1"/>
</dbReference>
<evidence type="ECO:0000313" key="6">
    <source>
        <dbReference type="EMBL" id="CAK9086515.1"/>
    </source>
</evidence>
<keyword evidence="1" id="KW-0677">Repeat</keyword>
<feature type="compositionally biased region" description="Basic and acidic residues" evidence="4">
    <location>
        <begin position="306"/>
        <end position="325"/>
    </location>
</feature>
<dbReference type="InterPro" id="IPR000504">
    <property type="entry name" value="RRM_dom"/>
</dbReference>
<feature type="region of interest" description="Disordered" evidence="4">
    <location>
        <begin position="517"/>
        <end position="624"/>
    </location>
</feature>
<dbReference type="SMART" id="SM00360">
    <property type="entry name" value="RRM"/>
    <property type="match status" value="2"/>
</dbReference>
<feature type="domain" description="RRM" evidence="5">
    <location>
        <begin position="941"/>
        <end position="1015"/>
    </location>
</feature>
<feature type="region of interest" description="Disordered" evidence="4">
    <location>
        <begin position="144"/>
        <end position="386"/>
    </location>
</feature>
<feature type="compositionally biased region" description="Basic residues" evidence="4">
    <location>
        <begin position="236"/>
        <end position="247"/>
    </location>
</feature>
<feature type="compositionally biased region" description="Basic and acidic residues" evidence="4">
    <location>
        <begin position="518"/>
        <end position="544"/>
    </location>
</feature>
<protein>
    <submittedName>
        <fullName evidence="6">Ankyrin-1</fullName>
    </submittedName>
</protein>
<keyword evidence="7" id="KW-1185">Reference proteome</keyword>
<sequence>MSERVFVRGFDYGTSEDAIKAHFEQAGPVATVELWGKGAAVVTYDSSESAQAAVKLDRSIISGNSRFVESFLQSGEVGPEPVQLHSAKEVKVDEDPQLGLVCRTLRRIKELIEGNLLLRQQENSVVSVLRNCAGALTDLAEEAAPVSARELRESGPTGESKEAVDGEPLAPKSCEKEENEKPIEVKKEDQANQQVEKEPLVTVPAPGVLEKDKKEHPEEKPKRRRKHRSTTGTKKEGKKPRREKKKKKEDEPKAVAVEQEARPILAKNSLARGSDPTPQDLERDPARYGLRLVHHLGSEVSGGDQGQDRRGEGRQNPADGERRESNIVSKAAFGLTAAIRSNAAEGQGQGKSESDESGAKEERCIASTSPWRTSRSSSWGPGAVAQGRDCSAESARSLGVEELTVGTRVVCPEASYFGAACQVAGRTRGVDVQDTGIHYTLQLTGTTSESLLRHHSGHPDMERRVRRCEEACTGDRTSEDLIHVKKIRKLVREEGEEGWTRNLEKVEPAEDELAALRARGEDLDRPAVPGRSDKGEKREKEKKKEKSHSRGKRSKKSKKDKMKKKHRSRSPSRAAEKGRTSKEEKVKKATSTSSSSSRSVQLNGKRPRGAATNTPEALFSGTGLDPCERVRRRVMRLAKKAVKKKSKDKSSSNSRSSSTDDSPSGLEEMETALFEGENRVQRVADLCPGALSAQALASMKGSLLQEIGAENTKGELKPIALMYHRQQLARKASGPVLRELLTLALSIDHLLRGRPARACDTLLQRMKAIESVLLGAHWSVAQRLEVAPTDSLAMAGREEMVTAQRAAYEESKTRQLAALPDGLPRGEPLQPIFHHALRALKSLRGKDRHFSLYHKLYVLECSSCLKAKEKVQWCSKGSAIVTYSSPEQAAQAISATQPGLTTVAVKIAACEDVMVKEDGNGFFDMRRMRVRPFVALQDGSGRVFVRGFDFGTTDEQLMGHMSTAGEVADVHWVTRGSAVVIYKEADSAKKATEALHKRRVIGGNSRYIDVILKDSE</sequence>
<feature type="compositionally biased region" description="Low complexity" evidence="4">
    <location>
        <begin position="589"/>
        <end position="600"/>
    </location>
</feature>
<evidence type="ECO:0000256" key="1">
    <source>
        <dbReference type="ARBA" id="ARBA00022737"/>
    </source>
</evidence>
<feature type="compositionally biased region" description="Basic residues" evidence="4">
    <location>
        <begin position="638"/>
        <end position="647"/>
    </location>
</feature>
<feature type="region of interest" description="Disordered" evidence="4">
    <location>
        <begin position="638"/>
        <end position="667"/>
    </location>
</feature>
<reference evidence="6 7" key="1">
    <citation type="submission" date="2024-02" db="EMBL/GenBank/DDBJ databases">
        <authorList>
            <person name="Chen Y."/>
            <person name="Shah S."/>
            <person name="Dougan E. K."/>
            <person name="Thang M."/>
            <person name="Chan C."/>
        </authorList>
    </citation>
    <scope>NUCLEOTIDE SEQUENCE [LARGE SCALE GENOMIC DNA]</scope>
</reference>
<gene>
    <name evidence="6" type="ORF">SCF082_LOCUS40922</name>
</gene>